<evidence type="ECO:0000313" key="1">
    <source>
        <dbReference type="EMBL" id="CAG9276571.1"/>
    </source>
</evidence>
<dbReference type="Gene3D" id="3.80.10.10">
    <property type="entry name" value="Ribonuclease Inhibitor"/>
    <property type="match status" value="1"/>
</dbReference>
<gene>
    <name evidence="1" type="ORF">PTTT1_LOCUS1129</name>
</gene>
<dbReference type="InterPro" id="IPR032675">
    <property type="entry name" value="LRR_dom_sf"/>
</dbReference>
<name>A0A8J9SCZ2_PHATR</name>
<organism evidence="1">
    <name type="scientific">Phaeodactylum tricornutum</name>
    <name type="common">Diatom</name>
    <dbReference type="NCBI Taxonomy" id="2850"/>
    <lineage>
        <taxon>Eukaryota</taxon>
        <taxon>Sar</taxon>
        <taxon>Stramenopiles</taxon>
        <taxon>Ochrophyta</taxon>
        <taxon>Bacillariophyta</taxon>
        <taxon>Bacillariophyceae</taxon>
        <taxon>Bacillariophycidae</taxon>
        <taxon>Naviculales</taxon>
        <taxon>Phaeodactylaceae</taxon>
        <taxon>Phaeodactylum</taxon>
    </lineage>
</organism>
<proteinExistence type="predicted"/>
<dbReference type="SUPFAM" id="SSF52047">
    <property type="entry name" value="RNI-like"/>
    <property type="match status" value="1"/>
</dbReference>
<dbReference type="EMBL" id="OU594942">
    <property type="protein sequence ID" value="CAG9276571.1"/>
    <property type="molecule type" value="Genomic_DNA"/>
</dbReference>
<reference evidence="1" key="1">
    <citation type="submission" date="2022-02" db="EMBL/GenBank/DDBJ databases">
        <authorList>
            <person name="Giguere J D."/>
        </authorList>
    </citation>
    <scope>NUCLEOTIDE SEQUENCE</scope>
    <source>
        <strain evidence="1">CCAP 1055/1</strain>
    </source>
</reference>
<protein>
    <submittedName>
        <fullName evidence="1">Uncharacterized protein</fullName>
    </submittedName>
</protein>
<sequence length="353" mass="39479">MATIDRRCDTTLSVRLRSNDKSLDRLILREPRSVHCSPSFEEFVEAMSGNITVKVVFVGELVVQTLEEDKLCTLLEKLGCLTALENLEIALPHLGAKKRITASSVVRFLGRAKALKTFVLWPFLRIDSGEDAKLIACVLKDHLNLQHLGFMHLVMSGGSRGIVIDPILRSLATVPKLETLQISAAFSMQEGRQAVREESSLTNLLMPSCALKYFALRNLNLGDSHCTAIANMLSKYGSVCSLKLLDLRFNSITEKGFTALLATLQENYILEWLETDCRNKNWLEKISFALALNRAGRFALLRDPSTSRQEMMGVFEKCCDNLNVSYHLLRHNPSICDRGKDKVENGFTPASQT</sequence>
<accession>A0A8J9SCZ2</accession>
<dbReference type="Proteomes" id="UP000836788">
    <property type="component" value="Chromosome 1"/>
</dbReference>
<dbReference type="AlphaFoldDB" id="A0A8J9SCZ2"/>